<proteinExistence type="predicted"/>
<protein>
    <submittedName>
        <fullName evidence="1">Uncharacterized protein</fullName>
    </submittedName>
</protein>
<dbReference type="RefSeq" id="WP_105514684.1">
    <property type="nucleotide sequence ID" value="NZ_PVEP01000003.1"/>
</dbReference>
<dbReference type="EMBL" id="PVEP01000003">
    <property type="protein sequence ID" value="PQV57219.1"/>
    <property type="molecule type" value="Genomic_DNA"/>
</dbReference>
<organism evidence="1 2">
    <name type="scientific">Albidovulum denitrificans</name>
    <dbReference type="NCBI Taxonomy" id="404881"/>
    <lineage>
        <taxon>Bacteria</taxon>
        <taxon>Pseudomonadati</taxon>
        <taxon>Pseudomonadota</taxon>
        <taxon>Alphaproteobacteria</taxon>
        <taxon>Rhodobacterales</taxon>
        <taxon>Paracoccaceae</taxon>
        <taxon>Albidovulum</taxon>
    </lineage>
</organism>
<reference evidence="1 2" key="1">
    <citation type="submission" date="2018-02" db="EMBL/GenBank/DDBJ databases">
        <title>Genomic Encyclopedia of Archaeal and Bacterial Type Strains, Phase II (KMG-II): from individual species to whole genera.</title>
        <authorList>
            <person name="Goeker M."/>
        </authorList>
    </citation>
    <scope>NUCLEOTIDE SEQUENCE [LARGE SCALE GENOMIC DNA]</scope>
    <source>
        <strain evidence="1 2">DSM 18921</strain>
    </source>
</reference>
<evidence type="ECO:0000313" key="1">
    <source>
        <dbReference type="EMBL" id="PQV57219.1"/>
    </source>
</evidence>
<dbReference type="AlphaFoldDB" id="A0A2S8S8Y3"/>
<comment type="caution">
    <text evidence="1">The sequence shown here is derived from an EMBL/GenBank/DDBJ whole genome shotgun (WGS) entry which is preliminary data.</text>
</comment>
<sequence length="340" mass="34863">MKRRILMAGATFFLAAATGHVMQNTHEIGAALRGVFVSAPKPAGTIVASVAPVAAQPKMAEIAGPQVAQVSTDALPDFPAVAVGELKSGVLLAARMDAVADDYKRPETDADKSYTVFGIPCGAPALTLSLGASGTLKAALSAPCHPEERVVFDHAGLSFALMTDAAGMVNVTIPVMATDAKVTASFGDGETLTFERRVADLDRMRRIAISGGADLGLNLYQDGAAYGAEGFFSANRPGDAGLTGGATLVVLGDPSLDRPMLAEVFTAADTANTVAVEAEATTTEANCGTTLRARFVTMEGGKPGMNETFVQAMPGCDAIGDFVVAPLPGWDGPLTVASRD</sequence>
<keyword evidence="2" id="KW-1185">Reference proteome</keyword>
<dbReference type="Proteomes" id="UP000238338">
    <property type="component" value="Unassembled WGS sequence"/>
</dbReference>
<name>A0A2S8S8Y3_9RHOB</name>
<evidence type="ECO:0000313" key="2">
    <source>
        <dbReference type="Proteomes" id="UP000238338"/>
    </source>
</evidence>
<dbReference type="OrthoDB" id="7956241at2"/>
<gene>
    <name evidence="1" type="ORF">LX70_02080</name>
</gene>
<accession>A0A2S8S8Y3</accession>